<accession>A0ABX8UUD5</accession>
<gene>
    <name evidence="8" type="ORF">KZJ38_23190</name>
</gene>
<feature type="transmembrane region" description="Helical" evidence="7">
    <location>
        <begin position="138"/>
        <end position="156"/>
    </location>
</feature>
<feature type="transmembrane region" description="Helical" evidence="7">
    <location>
        <begin position="393"/>
        <end position="409"/>
    </location>
</feature>
<feature type="transmembrane region" description="Helical" evidence="7">
    <location>
        <begin position="57"/>
        <end position="77"/>
    </location>
</feature>
<feature type="transmembrane region" description="Helical" evidence="7">
    <location>
        <begin position="12"/>
        <end position="31"/>
    </location>
</feature>
<evidence type="ECO:0000256" key="6">
    <source>
        <dbReference type="ARBA" id="ARBA00023136"/>
    </source>
</evidence>
<name>A0ABX8UUD5_9BURK</name>
<evidence type="ECO:0000256" key="7">
    <source>
        <dbReference type="SAM" id="Phobius"/>
    </source>
</evidence>
<protein>
    <submittedName>
        <fullName evidence="8">FUSC family protein</fullName>
    </submittedName>
</protein>
<feature type="transmembrane region" description="Helical" evidence="7">
    <location>
        <begin position="366"/>
        <end position="387"/>
    </location>
</feature>
<dbReference type="Proteomes" id="UP000826462">
    <property type="component" value="Chromosome 2"/>
</dbReference>
<evidence type="ECO:0000313" key="9">
    <source>
        <dbReference type="Proteomes" id="UP000826462"/>
    </source>
</evidence>
<evidence type="ECO:0000256" key="2">
    <source>
        <dbReference type="ARBA" id="ARBA00022448"/>
    </source>
</evidence>
<organism evidence="8 9">
    <name type="scientific">Paraburkholderia edwinii</name>
    <dbReference type="NCBI Taxonomy" id="2861782"/>
    <lineage>
        <taxon>Bacteria</taxon>
        <taxon>Pseudomonadati</taxon>
        <taxon>Pseudomonadota</taxon>
        <taxon>Betaproteobacteria</taxon>
        <taxon>Burkholderiales</taxon>
        <taxon>Burkholderiaceae</taxon>
        <taxon>Paraburkholderia</taxon>
    </lineage>
</organism>
<feature type="transmembrane region" description="Helical" evidence="7">
    <location>
        <begin position="83"/>
        <end position="100"/>
    </location>
</feature>
<dbReference type="RefSeq" id="WP_219802043.1">
    <property type="nucleotide sequence ID" value="NZ_CP080096.1"/>
</dbReference>
<proteinExistence type="predicted"/>
<keyword evidence="3" id="KW-1003">Cell membrane</keyword>
<keyword evidence="4 7" id="KW-0812">Transmembrane</keyword>
<keyword evidence="9" id="KW-1185">Reference proteome</keyword>
<feature type="transmembrane region" description="Helical" evidence="7">
    <location>
        <begin position="469"/>
        <end position="490"/>
    </location>
</feature>
<reference evidence="8 9" key="1">
    <citation type="submission" date="2021-07" db="EMBL/GenBank/DDBJ databases">
        <title>Paraburkholderia edwinii protects Aspergillus sp. from phenazines by acting as a toxin sponge.</title>
        <authorList>
            <person name="Dahlstrom K.M."/>
            <person name="Newman D.K."/>
        </authorList>
    </citation>
    <scope>NUCLEOTIDE SEQUENCE [LARGE SCALE GENOMIC DNA]</scope>
    <source>
        <strain evidence="8 9">Pe01</strain>
    </source>
</reference>
<keyword evidence="5 7" id="KW-1133">Transmembrane helix</keyword>
<evidence type="ECO:0000256" key="1">
    <source>
        <dbReference type="ARBA" id="ARBA00004651"/>
    </source>
</evidence>
<feature type="transmembrane region" description="Helical" evidence="7">
    <location>
        <begin position="496"/>
        <end position="517"/>
    </location>
</feature>
<evidence type="ECO:0000256" key="3">
    <source>
        <dbReference type="ARBA" id="ARBA00022475"/>
    </source>
</evidence>
<evidence type="ECO:0000313" key="8">
    <source>
        <dbReference type="EMBL" id="QYD72621.1"/>
    </source>
</evidence>
<dbReference type="EMBL" id="CP080096">
    <property type="protein sequence ID" value="QYD72621.1"/>
    <property type="molecule type" value="Genomic_DNA"/>
</dbReference>
<evidence type="ECO:0000256" key="4">
    <source>
        <dbReference type="ARBA" id="ARBA00022692"/>
    </source>
</evidence>
<sequence length="686" mass="72682">MWTPSRSLLTYSGRVALAATLGLIVSILIGLHEPHWAAWTVVSVGNAVRGDGLLKSLYRAIGTAVGAPVGVLLIFVAHGNEPLLVGLLAVWLAVCVYVGISMRNYRAYAAVLAGYSAAIIAMSLIGESGKLLEIGADRCIGIFIGIACALLVLLLSRDAQSGRANRRIRHAIATACAWCADRLAGLPRARAADGVSPQRLRGQLIDILGLDGAVHSAAAESPALWRRTSRLHGVVSALVDLLVVSRGVERNIEQGARTHNEISGEIDDAVAEAAKLLASVSGALRSDEPDDIEKLERLRGETQVLRARLASVRAGNVRERRRLDLLTALLGAAEATMRTYAALTGAQDDNDTTSYPAPVYAVNRSYALAAALRAGCTLLLAGAIWVATGWHSGPLLVAFTAVAISLFAIRPNPLDTAFDFVASGSVGAGIAVLFYATVTPHISHAIGVALAEGAMVFVAVALASMLSNAFWASGFCMLFLAITDPTALAGTTASAVSTHALGAVAGGVLAALAYRVVPSRPVENRWRKQHLEQTVHAITGLIALPFEPRIASTHHAWQTHSLDTLMRLALPAASETDIDECVTWIEIGVELIKLQDELRADAALLPPGVRKTIDSLFEELRNGKPRTWHSTVASADAELNEVQAVQNDPLPADQTVLSIRMRVAELTALLRRVDANTATTEMQTVS</sequence>
<keyword evidence="2" id="KW-0813">Transport</keyword>
<dbReference type="InterPro" id="IPR006726">
    <property type="entry name" value="PHBA_efflux_AaeB/fusaric-R"/>
</dbReference>
<comment type="subcellular location">
    <subcellularLocation>
        <location evidence="1">Cell membrane</location>
        <topology evidence="1">Multi-pass membrane protein</topology>
    </subcellularLocation>
</comment>
<dbReference type="PANTHER" id="PTHR30509">
    <property type="entry name" value="P-HYDROXYBENZOIC ACID EFFLUX PUMP SUBUNIT-RELATED"/>
    <property type="match status" value="1"/>
</dbReference>
<evidence type="ECO:0000256" key="5">
    <source>
        <dbReference type="ARBA" id="ARBA00022989"/>
    </source>
</evidence>
<feature type="transmembrane region" description="Helical" evidence="7">
    <location>
        <begin position="442"/>
        <end position="462"/>
    </location>
</feature>
<feature type="transmembrane region" description="Helical" evidence="7">
    <location>
        <begin position="107"/>
        <end position="126"/>
    </location>
</feature>
<feature type="transmembrane region" description="Helical" evidence="7">
    <location>
        <begin position="416"/>
        <end position="436"/>
    </location>
</feature>
<dbReference type="Pfam" id="PF04632">
    <property type="entry name" value="FUSC"/>
    <property type="match status" value="1"/>
</dbReference>
<dbReference type="PANTHER" id="PTHR30509:SF9">
    <property type="entry name" value="MULTIDRUG RESISTANCE PROTEIN MDTO"/>
    <property type="match status" value="1"/>
</dbReference>
<keyword evidence="6 7" id="KW-0472">Membrane</keyword>